<dbReference type="Proteomes" id="UP000256601">
    <property type="component" value="Unassembled WGS sequence"/>
</dbReference>
<reference evidence="2 3" key="1">
    <citation type="submission" date="2018-07" db="EMBL/GenBank/DDBJ databases">
        <title>Draft Genome Assemblies for Five Robust Yarrowia lipolytica Strains Exhibiting High Lipid Production and Pentose Sugar Utilization and Sugar Alcohol Secretion from Undetoxified Lignocellulosic Biomass Hydrolysates.</title>
        <authorList>
            <consortium name="DOE Joint Genome Institute"/>
            <person name="Walker C."/>
            <person name="Ryu S."/>
            <person name="Na H."/>
            <person name="Zane M."/>
            <person name="LaButti K."/>
            <person name="Lipzen A."/>
            <person name="Haridas S."/>
            <person name="Barry K."/>
            <person name="Grigoriev I.V."/>
            <person name="Quarterman J."/>
            <person name="Slininger P."/>
            <person name="Dien B."/>
            <person name="Trinh C.T."/>
        </authorList>
    </citation>
    <scope>NUCLEOTIDE SEQUENCE [LARGE SCALE GENOMIC DNA]</scope>
    <source>
        <strain evidence="2 3">YB392</strain>
    </source>
</reference>
<organism evidence="2 3">
    <name type="scientific">Yarrowia lipolytica</name>
    <name type="common">Candida lipolytica</name>
    <dbReference type="NCBI Taxonomy" id="4952"/>
    <lineage>
        <taxon>Eukaryota</taxon>
        <taxon>Fungi</taxon>
        <taxon>Dikarya</taxon>
        <taxon>Ascomycota</taxon>
        <taxon>Saccharomycotina</taxon>
        <taxon>Dipodascomycetes</taxon>
        <taxon>Dipodascales</taxon>
        <taxon>Dipodascales incertae sedis</taxon>
        <taxon>Yarrowia</taxon>
    </lineage>
</organism>
<name>A0A371CDT7_YARLL</name>
<sequence length="120" mass="13777">MLVAPLACLFFARARRATAQPPVQQLIARSIYSENWHVRHDPIESGTSTDHLLRVWGPSNVPCLGFLVWTPILYSVLALETAKRGTKDEPWIWTYPCTSYHDRGSLAFSFCRKNSWKTRN</sequence>
<gene>
    <name evidence="2" type="ORF">B0I71DRAFT_127329</name>
</gene>
<evidence type="ECO:0008006" key="4">
    <source>
        <dbReference type="Google" id="ProtNLM"/>
    </source>
</evidence>
<proteinExistence type="predicted"/>
<evidence type="ECO:0000313" key="3">
    <source>
        <dbReference type="Proteomes" id="UP000256601"/>
    </source>
</evidence>
<dbReference type="AlphaFoldDB" id="A0A371CDT7"/>
<protein>
    <recommendedName>
        <fullName evidence="4">Secreted protein</fullName>
    </recommendedName>
</protein>
<feature type="signal peptide" evidence="1">
    <location>
        <begin position="1"/>
        <end position="19"/>
    </location>
</feature>
<keyword evidence="1" id="KW-0732">Signal</keyword>
<evidence type="ECO:0000256" key="1">
    <source>
        <dbReference type="SAM" id="SignalP"/>
    </source>
</evidence>
<evidence type="ECO:0000313" key="2">
    <source>
        <dbReference type="EMBL" id="RDW28443.1"/>
    </source>
</evidence>
<feature type="chain" id="PRO_5016728549" description="Secreted protein" evidence="1">
    <location>
        <begin position="20"/>
        <end position="120"/>
    </location>
</feature>
<dbReference type="EMBL" id="KZ858952">
    <property type="protein sequence ID" value="RDW28443.1"/>
    <property type="molecule type" value="Genomic_DNA"/>
</dbReference>
<accession>A0A371CDT7</accession>